<evidence type="ECO:0000256" key="4">
    <source>
        <dbReference type="ARBA" id="ARBA00013043"/>
    </source>
</evidence>
<dbReference type="Pfam" id="PF02152">
    <property type="entry name" value="FolB"/>
    <property type="match status" value="1"/>
</dbReference>
<dbReference type="AlphaFoldDB" id="A0A1U7DH28"/>
<comment type="catalytic activity">
    <reaction evidence="1">
        <text>7,8-dihydroneopterin = 6-hydroxymethyl-7,8-dihydropterin + glycolaldehyde</text>
        <dbReference type="Rhea" id="RHEA:10540"/>
        <dbReference type="ChEBI" id="CHEBI:17001"/>
        <dbReference type="ChEBI" id="CHEBI:17071"/>
        <dbReference type="ChEBI" id="CHEBI:44841"/>
        <dbReference type="EC" id="4.1.2.25"/>
    </reaction>
</comment>
<dbReference type="GO" id="GO:0005737">
    <property type="term" value="C:cytoplasm"/>
    <property type="evidence" value="ECO:0007669"/>
    <property type="project" value="TreeGrafter"/>
</dbReference>
<dbReference type="Proteomes" id="UP000187266">
    <property type="component" value="Chromosome"/>
</dbReference>
<dbReference type="InterPro" id="IPR006156">
    <property type="entry name" value="Dihydroneopterin_aldolase"/>
</dbReference>
<reference evidence="8 9" key="1">
    <citation type="submission" date="2017-01" db="EMBL/GenBank/DDBJ databases">
        <title>Genomic analysis of Xuhuaishuia manganoxidans DY6-4.</title>
        <authorList>
            <person name="Wang X."/>
        </authorList>
    </citation>
    <scope>NUCLEOTIDE SEQUENCE [LARGE SCALE GENOMIC DNA]</scope>
    <source>
        <strain evidence="8 9">DY6-4</strain>
    </source>
</reference>
<evidence type="ECO:0000313" key="9">
    <source>
        <dbReference type="Proteomes" id="UP000187266"/>
    </source>
</evidence>
<dbReference type="InterPro" id="IPR043133">
    <property type="entry name" value="GTP-CH-I_C/QueF"/>
</dbReference>
<dbReference type="Gene3D" id="3.30.1130.10">
    <property type="match status" value="1"/>
</dbReference>
<protein>
    <recommendedName>
        <fullName evidence="4">dihydroneopterin aldolase</fullName>
        <ecNumber evidence="4">4.1.2.25</ecNumber>
    </recommendedName>
    <alternativeName>
        <fullName evidence="7">7,8-dihydroneopterin aldolase</fullName>
    </alternativeName>
</protein>
<evidence type="ECO:0000256" key="7">
    <source>
        <dbReference type="ARBA" id="ARBA00032903"/>
    </source>
</evidence>
<evidence type="ECO:0000256" key="1">
    <source>
        <dbReference type="ARBA" id="ARBA00001353"/>
    </source>
</evidence>
<dbReference type="OrthoDB" id="7678026at2"/>
<proteinExistence type="inferred from homology"/>
<keyword evidence="9" id="KW-1185">Reference proteome</keyword>
<evidence type="ECO:0000313" key="8">
    <source>
        <dbReference type="EMBL" id="APX89297.1"/>
    </source>
</evidence>
<comment type="pathway">
    <text evidence="2">Cofactor biosynthesis; tetrahydrofolate biosynthesis; 2-amino-4-hydroxy-6-hydroxymethyl-7,8-dihydropteridine diphosphate from 7,8-dihydroneopterin triphosphate: step 3/4.</text>
</comment>
<keyword evidence="6" id="KW-0456">Lyase</keyword>
<organism evidence="8 9">
    <name type="scientific">Brevirhabdus pacifica</name>
    <dbReference type="NCBI Taxonomy" id="1267768"/>
    <lineage>
        <taxon>Bacteria</taxon>
        <taxon>Pseudomonadati</taxon>
        <taxon>Pseudomonadota</taxon>
        <taxon>Alphaproteobacteria</taxon>
        <taxon>Rhodobacterales</taxon>
        <taxon>Paracoccaceae</taxon>
        <taxon>Brevirhabdus</taxon>
    </lineage>
</organism>
<dbReference type="PANTHER" id="PTHR42844">
    <property type="entry name" value="DIHYDRONEOPTERIN ALDOLASE 1-RELATED"/>
    <property type="match status" value="1"/>
</dbReference>
<dbReference type="EC" id="4.1.2.25" evidence="4"/>
<accession>A0A1U7DH28</accession>
<evidence type="ECO:0000256" key="6">
    <source>
        <dbReference type="ARBA" id="ARBA00023239"/>
    </source>
</evidence>
<dbReference type="RefSeq" id="WP_076979320.1">
    <property type="nucleotide sequence ID" value="NZ_CP019124.1"/>
</dbReference>
<dbReference type="STRING" id="1267768.BV394_05840"/>
<name>A0A1U7DH28_9RHOB</name>
<dbReference type="GO" id="GO:0046656">
    <property type="term" value="P:folic acid biosynthetic process"/>
    <property type="evidence" value="ECO:0007669"/>
    <property type="project" value="UniProtKB-KW"/>
</dbReference>
<dbReference type="EMBL" id="CP019124">
    <property type="protein sequence ID" value="APX89297.1"/>
    <property type="molecule type" value="Genomic_DNA"/>
</dbReference>
<keyword evidence="5" id="KW-0289">Folate biosynthesis</keyword>
<dbReference type="PANTHER" id="PTHR42844:SF1">
    <property type="entry name" value="DIHYDRONEOPTERIN ALDOLASE 1-RELATED"/>
    <property type="match status" value="1"/>
</dbReference>
<dbReference type="InterPro" id="IPR006157">
    <property type="entry name" value="FolB_dom"/>
</dbReference>
<evidence type="ECO:0000256" key="2">
    <source>
        <dbReference type="ARBA" id="ARBA00005013"/>
    </source>
</evidence>
<dbReference type="SUPFAM" id="SSF55620">
    <property type="entry name" value="Tetrahydrobiopterin biosynthesis enzymes-like"/>
    <property type="match status" value="1"/>
</dbReference>
<evidence type="ECO:0000256" key="5">
    <source>
        <dbReference type="ARBA" id="ARBA00022909"/>
    </source>
</evidence>
<dbReference type="GO" id="GO:0004150">
    <property type="term" value="F:dihydroneopterin aldolase activity"/>
    <property type="evidence" value="ECO:0007669"/>
    <property type="project" value="UniProtKB-EC"/>
</dbReference>
<sequence>MSDRRHPEQILPEGPGAADPGDETGLAFAHPEARAAASAGDPTPVADRISLRDYVVEVEIGAFQAERDTTQRVRFNVVVEVRDPDAPLSDDVDRILSYDTLIEAIHAELAAERLNLLETLAERIAAAILRHPLAARVFVRIEKLDRVPGALGVEIMRAGGTPEAAATPAAQDIAPLIVHLDEGALDDPALPAALDRLVRMDAPVVLTLGPAAGAPAVADARAARRIELLAIEQNAWALSARYPDAAVADSRTELDWAIKNAPLTVWAPPRLVLDSASPPAPGAGPADLAAWLAEQLGARRLLWLTADGHPSAGGENADPRFEYRSLRELDSERG</sequence>
<evidence type="ECO:0000256" key="3">
    <source>
        <dbReference type="ARBA" id="ARBA00005708"/>
    </source>
</evidence>
<gene>
    <name evidence="8" type="ORF">BV394_05840</name>
</gene>
<comment type="similarity">
    <text evidence="3">Belongs to the DHNA family.</text>
</comment>
<accession>A0A2M9DE73</accession>
<dbReference type="SMART" id="SM00905">
    <property type="entry name" value="FolB"/>
    <property type="match status" value="1"/>
</dbReference>